<dbReference type="EMBL" id="SUNE01000010">
    <property type="protein sequence ID" value="MDG5901043.1"/>
    <property type="molecule type" value="Genomic_DNA"/>
</dbReference>
<reference evidence="1" key="1">
    <citation type="journal article" date="2019" name="Int J Environ Res Public Health">
        <title>Characterization of Chromosome-Mediated BlaOXA-894 in Shewanella xiamenensis Isolated from Pig Wastewater.</title>
        <authorList>
            <person name="Zou H."/>
            <person name="Zhou Z."/>
            <person name="Xia H."/>
            <person name="Zhao Q."/>
            <person name="Li X."/>
        </authorList>
    </citation>
    <scope>NUCLEOTIDE SEQUENCE</scope>
    <source>
        <strain evidence="1">2015oxa</strain>
    </source>
</reference>
<gene>
    <name evidence="1" type="ORF">E2650_14315</name>
</gene>
<dbReference type="Proteomes" id="UP001152518">
    <property type="component" value="Unassembled WGS sequence"/>
</dbReference>
<dbReference type="AlphaFoldDB" id="A0AAW6QYH7"/>
<name>A0AAW6QYH7_9GAMM</name>
<accession>A0AAW6QYH7</accession>
<dbReference type="RefSeq" id="WP_279255404.1">
    <property type="nucleotide sequence ID" value="NZ_JBCASV010000016.1"/>
</dbReference>
<reference evidence="1" key="2">
    <citation type="submission" date="2019-04" db="EMBL/GenBank/DDBJ databases">
        <authorList>
            <person name="Zou H."/>
        </authorList>
    </citation>
    <scope>NUCLEOTIDE SEQUENCE</scope>
    <source>
        <strain evidence="1">2015oxa</strain>
    </source>
</reference>
<protein>
    <submittedName>
        <fullName evidence="1">Uncharacterized protein</fullName>
    </submittedName>
</protein>
<sequence length="141" mass="16366">MALIFNMRYRVIVKNIAPCSCENEGEAEVYFPDFELTIVCYFIGSVDSFKGHFPINELKYAYLRFWHANWQLSDKRNRAIARTVVGTYDSYELGEDNEKLFKVNSLLPILSDNELGNYQLEVPEGSWVESTGRFVIEEVEC</sequence>
<evidence type="ECO:0000313" key="1">
    <source>
        <dbReference type="EMBL" id="MDG5901043.1"/>
    </source>
</evidence>
<organism evidence="1">
    <name type="scientific">Shewanella xiamenensis</name>
    <dbReference type="NCBI Taxonomy" id="332186"/>
    <lineage>
        <taxon>Bacteria</taxon>
        <taxon>Pseudomonadati</taxon>
        <taxon>Pseudomonadota</taxon>
        <taxon>Gammaproteobacteria</taxon>
        <taxon>Alteromonadales</taxon>
        <taxon>Shewanellaceae</taxon>
        <taxon>Shewanella</taxon>
    </lineage>
</organism>
<comment type="caution">
    <text evidence="1">The sequence shown here is derived from an EMBL/GenBank/DDBJ whole genome shotgun (WGS) entry which is preliminary data.</text>
</comment>
<proteinExistence type="predicted"/>